<dbReference type="Gramene" id="KZN07812">
    <property type="protein sequence ID" value="KZN07812"/>
    <property type="gene ID" value="DCAR_008649"/>
</dbReference>
<dbReference type="InterPro" id="IPR038939">
    <property type="entry name" value="PDV1/PDV2"/>
</dbReference>
<evidence type="ECO:0000313" key="2">
    <source>
        <dbReference type="EMBL" id="KZN07812.1"/>
    </source>
</evidence>
<dbReference type="EMBL" id="LNRQ01000002">
    <property type="protein sequence ID" value="KZN07812.1"/>
    <property type="molecule type" value="Genomic_DNA"/>
</dbReference>
<dbReference type="OrthoDB" id="1892915at2759"/>
<dbReference type="PANTHER" id="PTHR33600:SF5">
    <property type="entry name" value="PLASTID DIVISION PROTEIN PDV1"/>
    <property type="match status" value="1"/>
</dbReference>
<keyword evidence="1" id="KW-0175">Coiled coil</keyword>
<reference evidence="2" key="1">
    <citation type="journal article" date="2016" name="Nat. Genet.">
        <title>A high-quality carrot genome assembly provides new insights into carotenoid accumulation and asterid genome evolution.</title>
        <authorList>
            <person name="Iorizzo M."/>
            <person name="Ellison S."/>
            <person name="Senalik D."/>
            <person name="Zeng P."/>
            <person name="Satapoomin P."/>
            <person name="Huang J."/>
            <person name="Bowman M."/>
            <person name="Iovene M."/>
            <person name="Sanseverino W."/>
            <person name="Cavagnaro P."/>
            <person name="Yildiz M."/>
            <person name="Macko-Podgorni A."/>
            <person name="Moranska E."/>
            <person name="Grzebelus E."/>
            <person name="Grzebelus D."/>
            <person name="Ashrafi H."/>
            <person name="Zheng Z."/>
            <person name="Cheng S."/>
            <person name="Spooner D."/>
            <person name="Van Deynze A."/>
            <person name="Simon P."/>
        </authorList>
    </citation>
    <scope>NUCLEOTIDE SEQUENCE [LARGE SCALE GENOMIC DNA]</scope>
    <source>
        <tissue evidence="2">Leaf</tissue>
    </source>
</reference>
<dbReference type="AlphaFoldDB" id="A0A166FIA8"/>
<protein>
    <submittedName>
        <fullName evidence="2">Uncharacterized protein</fullName>
    </submittedName>
</protein>
<dbReference type="KEGG" id="dcr:108205609"/>
<dbReference type="PANTHER" id="PTHR33600">
    <property type="entry name" value="PLASTID DIVISION PROTEIN PDV2"/>
    <property type="match status" value="1"/>
</dbReference>
<dbReference type="OMA" id="WYRTTRI"/>
<accession>A0A166FIA8</accession>
<gene>
    <name evidence="2" type="ORF">DCAR_008649</name>
</gene>
<comment type="caution">
    <text evidence="2">The sequence shown here is derived from an EMBL/GenBank/DDBJ whole genome shotgun (WGS) entry which is preliminary data.</text>
</comment>
<sequence length="225" mass="25837">MEMDETQARSLVDKISDEIENGDIKHCSEHGWFKEEKQRLIAIKDSLKEEKQRLIAIKDSLKEEKQRLIAIKDSLKEEKQRLIAIKDSLKDVDNMLVLLQRLQSRQRQQCQEAFIKLENSRMHLMANIKHFQQHELDVIGELNALKVEGGSCWPLFINCVRGLFNPWNWRTTAIKIALISVSVSSTYKLCQSGQDDKCVSSLDSVIPRNFNLLANGPLDVSYGKG</sequence>
<feature type="coiled-coil region" evidence="1">
    <location>
        <begin position="33"/>
        <end position="92"/>
    </location>
</feature>
<evidence type="ECO:0000256" key="1">
    <source>
        <dbReference type="SAM" id="Coils"/>
    </source>
</evidence>
<name>A0A166FIA8_DAUCS</name>
<dbReference type="GO" id="GO:0010020">
    <property type="term" value="P:chloroplast fission"/>
    <property type="evidence" value="ECO:0007669"/>
    <property type="project" value="InterPro"/>
</dbReference>
<proteinExistence type="predicted"/>
<organism evidence="2">
    <name type="scientific">Daucus carota subsp. sativus</name>
    <name type="common">Carrot</name>
    <dbReference type="NCBI Taxonomy" id="79200"/>
    <lineage>
        <taxon>Eukaryota</taxon>
        <taxon>Viridiplantae</taxon>
        <taxon>Streptophyta</taxon>
        <taxon>Embryophyta</taxon>
        <taxon>Tracheophyta</taxon>
        <taxon>Spermatophyta</taxon>
        <taxon>Magnoliopsida</taxon>
        <taxon>eudicotyledons</taxon>
        <taxon>Gunneridae</taxon>
        <taxon>Pentapetalae</taxon>
        <taxon>asterids</taxon>
        <taxon>campanulids</taxon>
        <taxon>Apiales</taxon>
        <taxon>Apiaceae</taxon>
        <taxon>Apioideae</taxon>
        <taxon>Scandiceae</taxon>
        <taxon>Daucinae</taxon>
        <taxon>Daucus</taxon>
        <taxon>Daucus sect. Daucus</taxon>
    </lineage>
</organism>